<dbReference type="HOGENOM" id="CLU_854985_0_0_5"/>
<dbReference type="PATRIC" id="fig|1288298.3.peg.3376"/>
<dbReference type="AlphaFoldDB" id="A0A0A0HGY3"/>
<dbReference type="RefSeq" id="WP_037269299.1">
    <property type="nucleotide sequence ID" value="NZ_KN293975.1"/>
</dbReference>
<proteinExistence type="predicted"/>
<dbReference type="EMBL" id="AONH01000016">
    <property type="protein sequence ID" value="KGM87067.1"/>
    <property type="molecule type" value="Genomic_DNA"/>
</dbReference>
<comment type="caution">
    <text evidence="1">The sequence shown here is derived from an EMBL/GenBank/DDBJ whole genome shotgun (WGS) entry which is preliminary data.</text>
</comment>
<evidence type="ECO:0000313" key="1">
    <source>
        <dbReference type="EMBL" id="KGM87067.1"/>
    </source>
</evidence>
<dbReference type="STRING" id="215743.ROSMUCSMR3_00733"/>
<protein>
    <submittedName>
        <fullName evidence="1">Uncharacterized protein</fullName>
    </submittedName>
</protein>
<sequence length="327" mass="34478">MKNEFLTPQEVAARIEAGAVMSIAGAPELLSTLPKGNWIGGSTVYFMTEAGGKVDRDHLFCTTFPEGSRATARHLATADLPTLAQGYQPGGVTLVIIPAFSEAHARFAEDGAGYGDVFDQPLLGWVSGVHLEEIGKVAPSVFDGAQGAKHEDGAVLLHVALPDGMQPSLDIVNIFKQGDDAGLVFSFPEAGFSARKAYVNGAEVDFSQYVTDKGIDTKLPLVANYAGALINVSFQSVDPEASSVAFYAPVFPGVEYRLAAPQEDYAKTFAAQVGSAGEGSYSCNCILNYVYGDMEGKLTAGFTGPVTFGEIAYVLLNQTLVKLDLAA</sequence>
<accession>A0A0A0HGY3</accession>
<organism evidence="1 2">
    <name type="scientific">Roseovarius mucosus DSM 17069</name>
    <dbReference type="NCBI Taxonomy" id="1288298"/>
    <lineage>
        <taxon>Bacteria</taxon>
        <taxon>Pseudomonadati</taxon>
        <taxon>Pseudomonadota</taxon>
        <taxon>Alphaproteobacteria</taxon>
        <taxon>Rhodobacterales</taxon>
        <taxon>Roseobacteraceae</taxon>
        <taxon>Roseovarius</taxon>
    </lineage>
</organism>
<dbReference type="OrthoDB" id="5622143at2"/>
<reference evidence="1 2" key="1">
    <citation type="submission" date="2013-01" db="EMBL/GenBank/DDBJ databases">
        <authorList>
            <person name="Fiebig A."/>
            <person name="Goeker M."/>
            <person name="Klenk H.-P.P."/>
        </authorList>
    </citation>
    <scope>NUCLEOTIDE SEQUENCE [LARGE SCALE GENOMIC DNA]</scope>
    <source>
        <strain evidence="1 2">DSM 17069</strain>
    </source>
</reference>
<dbReference type="InterPro" id="IPR054249">
    <property type="entry name" value="DUF6976"/>
</dbReference>
<dbReference type="Pfam" id="PF22396">
    <property type="entry name" value="DUF6976"/>
    <property type="match status" value="1"/>
</dbReference>
<name>A0A0A0HGY3_9RHOB</name>
<evidence type="ECO:0000313" key="2">
    <source>
        <dbReference type="Proteomes" id="UP000030021"/>
    </source>
</evidence>
<dbReference type="Proteomes" id="UP000030021">
    <property type="component" value="Unassembled WGS sequence"/>
</dbReference>
<gene>
    <name evidence="1" type="ORF">rosmuc_03369</name>
</gene>
<dbReference type="eggNOG" id="ENOG502Z7SH">
    <property type="taxonomic scope" value="Bacteria"/>
</dbReference>